<dbReference type="EMBL" id="WIUZ02000008">
    <property type="protein sequence ID" value="KAF9784549.1"/>
    <property type="molecule type" value="Genomic_DNA"/>
</dbReference>
<gene>
    <name evidence="1" type="ORF">BJ322DRAFT_851879</name>
</gene>
<keyword evidence="2" id="KW-1185">Reference proteome</keyword>
<evidence type="ECO:0000313" key="1">
    <source>
        <dbReference type="EMBL" id="KAF9784549.1"/>
    </source>
</evidence>
<comment type="caution">
    <text evidence="1">The sequence shown here is derived from an EMBL/GenBank/DDBJ whole genome shotgun (WGS) entry which is preliminary data.</text>
</comment>
<dbReference type="AlphaFoldDB" id="A0A9P6HFY1"/>
<dbReference type="Proteomes" id="UP000736335">
    <property type="component" value="Unassembled WGS sequence"/>
</dbReference>
<sequence>MLDFCFLRNIAYLVGAVGRRHLAFSFGLFGLTVPQHARAGNGREYMNHHACDGLLRRCCICNSEHRFVVRRWFRHLR</sequence>
<reference evidence="1" key="2">
    <citation type="submission" date="2020-11" db="EMBL/GenBank/DDBJ databases">
        <authorList>
            <consortium name="DOE Joint Genome Institute"/>
            <person name="Kuo A."/>
            <person name="Miyauchi S."/>
            <person name="Kiss E."/>
            <person name="Drula E."/>
            <person name="Kohler A."/>
            <person name="Sanchez-Garcia M."/>
            <person name="Andreopoulos B."/>
            <person name="Barry K.W."/>
            <person name="Bonito G."/>
            <person name="Buee M."/>
            <person name="Carver A."/>
            <person name="Chen C."/>
            <person name="Cichocki N."/>
            <person name="Clum A."/>
            <person name="Culley D."/>
            <person name="Crous P.W."/>
            <person name="Fauchery L."/>
            <person name="Girlanda M."/>
            <person name="Hayes R."/>
            <person name="Keri Z."/>
            <person name="Labutti K."/>
            <person name="Lipzen A."/>
            <person name="Lombard V."/>
            <person name="Magnuson J."/>
            <person name="Maillard F."/>
            <person name="Morin E."/>
            <person name="Murat C."/>
            <person name="Nolan M."/>
            <person name="Ohm R."/>
            <person name="Pangilinan J."/>
            <person name="Pereira M."/>
            <person name="Perotto S."/>
            <person name="Peter M."/>
            <person name="Riley R."/>
            <person name="Sitrit Y."/>
            <person name="Stielow B."/>
            <person name="Szollosi G."/>
            <person name="Zifcakova L."/>
            <person name="Stursova M."/>
            <person name="Spatafora J.W."/>
            <person name="Tedersoo L."/>
            <person name="Vaario L.-M."/>
            <person name="Yamada A."/>
            <person name="Yan M."/>
            <person name="Wang P."/>
            <person name="Xu J."/>
            <person name="Bruns T."/>
            <person name="Baldrian P."/>
            <person name="Vilgalys R."/>
            <person name="Henrissat B."/>
            <person name="Grigoriev I.V."/>
            <person name="Hibbett D."/>
            <person name="Nagy L.G."/>
            <person name="Martin F.M."/>
        </authorList>
    </citation>
    <scope>NUCLEOTIDE SEQUENCE</scope>
    <source>
        <strain evidence="1">UH-Tt-Lm1</strain>
    </source>
</reference>
<protein>
    <submittedName>
        <fullName evidence="1">Uncharacterized protein</fullName>
    </submittedName>
</protein>
<accession>A0A9P6HFY1</accession>
<evidence type="ECO:0000313" key="2">
    <source>
        <dbReference type="Proteomes" id="UP000736335"/>
    </source>
</evidence>
<organism evidence="1 2">
    <name type="scientific">Thelephora terrestris</name>
    <dbReference type="NCBI Taxonomy" id="56493"/>
    <lineage>
        <taxon>Eukaryota</taxon>
        <taxon>Fungi</taxon>
        <taxon>Dikarya</taxon>
        <taxon>Basidiomycota</taxon>
        <taxon>Agaricomycotina</taxon>
        <taxon>Agaricomycetes</taxon>
        <taxon>Thelephorales</taxon>
        <taxon>Thelephoraceae</taxon>
        <taxon>Thelephora</taxon>
    </lineage>
</organism>
<name>A0A9P6HFY1_9AGAM</name>
<reference evidence="1" key="1">
    <citation type="journal article" date="2020" name="Nat. Commun.">
        <title>Large-scale genome sequencing of mycorrhizal fungi provides insights into the early evolution of symbiotic traits.</title>
        <authorList>
            <person name="Miyauchi S."/>
            <person name="Kiss E."/>
            <person name="Kuo A."/>
            <person name="Drula E."/>
            <person name="Kohler A."/>
            <person name="Sanchez-Garcia M."/>
            <person name="Morin E."/>
            <person name="Andreopoulos B."/>
            <person name="Barry K.W."/>
            <person name="Bonito G."/>
            <person name="Buee M."/>
            <person name="Carver A."/>
            <person name="Chen C."/>
            <person name="Cichocki N."/>
            <person name="Clum A."/>
            <person name="Culley D."/>
            <person name="Crous P.W."/>
            <person name="Fauchery L."/>
            <person name="Girlanda M."/>
            <person name="Hayes R.D."/>
            <person name="Keri Z."/>
            <person name="LaButti K."/>
            <person name="Lipzen A."/>
            <person name="Lombard V."/>
            <person name="Magnuson J."/>
            <person name="Maillard F."/>
            <person name="Murat C."/>
            <person name="Nolan M."/>
            <person name="Ohm R.A."/>
            <person name="Pangilinan J."/>
            <person name="Pereira M.F."/>
            <person name="Perotto S."/>
            <person name="Peter M."/>
            <person name="Pfister S."/>
            <person name="Riley R."/>
            <person name="Sitrit Y."/>
            <person name="Stielow J.B."/>
            <person name="Szollosi G."/>
            <person name="Zifcakova L."/>
            <person name="Stursova M."/>
            <person name="Spatafora J.W."/>
            <person name="Tedersoo L."/>
            <person name="Vaario L.M."/>
            <person name="Yamada A."/>
            <person name="Yan M."/>
            <person name="Wang P."/>
            <person name="Xu J."/>
            <person name="Bruns T."/>
            <person name="Baldrian P."/>
            <person name="Vilgalys R."/>
            <person name="Dunand C."/>
            <person name="Henrissat B."/>
            <person name="Grigoriev I.V."/>
            <person name="Hibbett D."/>
            <person name="Nagy L.G."/>
            <person name="Martin F.M."/>
        </authorList>
    </citation>
    <scope>NUCLEOTIDE SEQUENCE</scope>
    <source>
        <strain evidence="1">UH-Tt-Lm1</strain>
    </source>
</reference>
<proteinExistence type="predicted"/>